<proteinExistence type="predicted"/>
<protein>
    <submittedName>
        <fullName evidence="1">Uncharacterized protein</fullName>
    </submittedName>
</protein>
<dbReference type="EnsemblPlants" id="evm.model.10.548">
    <property type="protein sequence ID" value="cds.evm.model.10.548"/>
    <property type="gene ID" value="evm.TU.10.548"/>
</dbReference>
<keyword evidence="2" id="KW-1185">Reference proteome</keyword>
<dbReference type="Gramene" id="evm.model.10.548">
    <property type="protein sequence ID" value="cds.evm.model.10.548"/>
    <property type="gene ID" value="evm.TU.10.548"/>
</dbReference>
<dbReference type="AlphaFoldDB" id="A0A803QPA5"/>
<dbReference type="EMBL" id="UZAU01000806">
    <property type="status" value="NOT_ANNOTATED_CDS"/>
    <property type="molecule type" value="Genomic_DNA"/>
</dbReference>
<name>A0A803QPA5_CANSA</name>
<organism evidence="1 2">
    <name type="scientific">Cannabis sativa</name>
    <name type="common">Hemp</name>
    <name type="synonym">Marijuana</name>
    <dbReference type="NCBI Taxonomy" id="3483"/>
    <lineage>
        <taxon>Eukaryota</taxon>
        <taxon>Viridiplantae</taxon>
        <taxon>Streptophyta</taxon>
        <taxon>Embryophyta</taxon>
        <taxon>Tracheophyta</taxon>
        <taxon>Spermatophyta</taxon>
        <taxon>Magnoliopsida</taxon>
        <taxon>eudicotyledons</taxon>
        <taxon>Gunneridae</taxon>
        <taxon>Pentapetalae</taxon>
        <taxon>rosids</taxon>
        <taxon>fabids</taxon>
        <taxon>Rosales</taxon>
        <taxon>Cannabaceae</taxon>
        <taxon>Cannabis</taxon>
    </lineage>
</organism>
<evidence type="ECO:0000313" key="2">
    <source>
        <dbReference type="Proteomes" id="UP000596661"/>
    </source>
</evidence>
<accession>A0A803QPA5</accession>
<evidence type="ECO:0000313" key="1">
    <source>
        <dbReference type="EnsemblPlants" id="cds.evm.model.10.548"/>
    </source>
</evidence>
<dbReference type="Proteomes" id="UP000596661">
    <property type="component" value="Unassembled WGS sequence"/>
</dbReference>
<sequence length="187" mass="20640">MPGKDHLDIVGNDVVNTVIQFFETGEFVKTLNQSFMVLIPKKQGAPAFDEFRPISLCCLCYDLWMARNKAYYEGVYPTVAGIKALVQNSANLISQVVTPKIKRSSIAPRAEDVMYVFPLGNVCIFMDVACRGLWATGAIIAMNNGRIVLEALIVRFDISSPLQEVTLVLLHAASLCLLRGWQSSALL</sequence>
<reference evidence="1" key="1">
    <citation type="submission" date="2021-03" db="UniProtKB">
        <authorList>
            <consortium name="EnsemblPlants"/>
        </authorList>
    </citation>
    <scope>IDENTIFICATION</scope>
</reference>